<evidence type="ECO:0000256" key="1">
    <source>
        <dbReference type="SAM" id="SignalP"/>
    </source>
</evidence>
<sequence>MTARRLLLLVVAAVLMSLGFVAREAPAHPQPGTETETVAIDQSLVDATPPMREIGRLAADPGLLKVQSVTEVAGAEPVLVRLGEQDEDVPLVSRVVALPVSGDRGPPVRQAVL</sequence>
<evidence type="ECO:0000313" key="2">
    <source>
        <dbReference type="EMBL" id="NRN65023.1"/>
    </source>
</evidence>
<keyword evidence="3" id="KW-1185">Reference proteome</keyword>
<protein>
    <submittedName>
        <fullName evidence="2">Uncharacterized protein</fullName>
    </submittedName>
</protein>
<organism evidence="2 3">
    <name type="scientific">Kibdelosporangium persicum</name>
    <dbReference type="NCBI Taxonomy" id="2698649"/>
    <lineage>
        <taxon>Bacteria</taxon>
        <taxon>Bacillati</taxon>
        <taxon>Actinomycetota</taxon>
        <taxon>Actinomycetes</taxon>
        <taxon>Pseudonocardiales</taxon>
        <taxon>Pseudonocardiaceae</taxon>
        <taxon>Kibdelosporangium</taxon>
    </lineage>
</organism>
<name>A0ABX2F2B5_9PSEU</name>
<keyword evidence="1" id="KW-0732">Signal</keyword>
<proteinExistence type="predicted"/>
<reference evidence="2 3" key="1">
    <citation type="submission" date="2020-01" db="EMBL/GenBank/DDBJ databases">
        <title>Kibdelosporangium persica a novel Actinomycetes from a hot desert in Iran.</title>
        <authorList>
            <person name="Safaei N."/>
            <person name="Zaburannyi N."/>
            <person name="Mueller R."/>
            <person name="Wink J."/>
        </authorList>
    </citation>
    <scope>NUCLEOTIDE SEQUENCE [LARGE SCALE GENOMIC DNA]</scope>
    <source>
        <strain evidence="2 3">4NS15</strain>
    </source>
</reference>
<dbReference type="RefSeq" id="WP_173128250.1">
    <property type="nucleotide sequence ID" value="NZ_CBCSGW010000040.1"/>
</dbReference>
<accession>A0ABX2F2B5</accession>
<feature type="chain" id="PRO_5045775512" evidence="1">
    <location>
        <begin position="28"/>
        <end position="113"/>
    </location>
</feature>
<comment type="caution">
    <text evidence="2">The sequence shown here is derived from an EMBL/GenBank/DDBJ whole genome shotgun (WGS) entry which is preliminary data.</text>
</comment>
<evidence type="ECO:0000313" key="3">
    <source>
        <dbReference type="Proteomes" id="UP000763557"/>
    </source>
</evidence>
<dbReference type="Proteomes" id="UP000763557">
    <property type="component" value="Unassembled WGS sequence"/>
</dbReference>
<dbReference type="EMBL" id="JAAATY010000005">
    <property type="protein sequence ID" value="NRN65023.1"/>
    <property type="molecule type" value="Genomic_DNA"/>
</dbReference>
<feature type="signal peptide" evidence="1">
    <location>
        <begin position="1"/>
        <end position="27"/>
    </location>
</feature>
<gene>
    <name evidence="2" type="ORF">GC106_22330</name>
</gene>